<dbReference type="RefSeq" id="XP_009495145.1">
    <property type="nucleotide sequence ID" value="XM_009496870.1"/>
</dbReference>
<proteinExistence type="inferred from homology"/>
<dbReference type="InterPro" id="IPR011629">
    <property type="entry name" value="CobW-like_C"/>
</dbReference>
<dbReference type="PANTHER" id="PTHR13748">
    <property type="entry name" value="COBW-RELATED"/>
    <property type="match status" value="1"/>
</dbReference>
<dbReference type="Pfam" id="PF02492">
    <property type="entry name" value="cobW"/>
    <property type="match status" value="1"/>
</dbReference>
<dbReference type="Pfam" id="PF07683">
    <property type="entry name" value="CobW_C"/>
    <property type="match status" value="1"/>
</dbReference>
<evidence type="ECO:0000256" key="4">
    <source>
        <dbReference type="ARBA" id="ARBA00034320"/>
    </source>
</evidence>
<keyword evidence="1" id="KW-0547">Nucleotide-binding</keyword>
<dbReference type="OrthoDB" id="259708at2759"/>
<dbReference type="AlphaFoldDB" id="A0A058Z8K5"/>
<dbReference type="Proteomes" id="UP000030693">
    <property type="component" value="Unassembled WGS sequence"/>
</dbReference>
<dbReference type="eggNOG" id="KOG2743">
    <property type="taxonomic scope" value="Eukaryota"/>
</dbReference>
<evidence type="ECO:0008006" key="10">
    <source>
        <dbReference type="Google" id="ProtNLM"/>
    </source>
</evidence>
<name>A0A058Z8K5_FONAL</name>
<keyword evidence="2" id="KW-0378">Hydrolase</keyword>
<comment type="similarity">
    <text evidence="4">Belongs to the SIMIBI class G3E GTPase family. ZNG1 subfamily.</text>
</comment>
<accession>A0A058Z8K5</accession>
<dbReference type="SUPFAM" id="SSF52540">
    <property type="entry name" value="P-loop containing nucleoside triphosphate hydrolases"/>
    <property type="match status" value="1"/>
</dbReference>
<protein>
    <recommendedName>
        <fullName evidence="10">CobW/HypB/UreG nucleotide-binding domain-containing protein</fullName>
    </recommendedName>
</protein>
<dbReference type="GeneID" id="20527711"/>
<dbReference type="EMBL" id="KB932204">
    <property type="protein sequence ID" value="KCV70629.1"/>
    <property type="molecule type" value="Genomic_DNA"/>
</dbReference>
<evidence type="ECO:0000256" key="5">
    <source>
        <dbReference type="ARBA" id="ARBA00049117"/>
    </source>
</evidence>
<feature type="domain" description="CobW/HypB/UreG nucleotide-binding" evidence="6">
    <location>
        <begin position="15"/>
        <end position="229"/>
    </location>
</feature>
<evidence type="ECO:0000259" key="7">
    <source>
        <dbReference type="Pfam" id="PF07683"/>
    </source>
</evidence>
<dbReference type="Gene3D" id="3.30.1220.10">
    <property type="entry name" value="CobW-like, C-terminal domain"/>
    <property type="match status" value="1"/>
</dbReference>
<comment type="catalytic activity">
    <reaction evidence="5">
        <text>GTP + H2O = GDP + phosphate + H(+)</text>
        <dbReference type="Rhea" id="RHEA:19669"/>
        <dbReference type="ChEBI" id="CHEBI:15377"/>
        <dbReference type="ChEBI" id="CHEBI:15378"/>
        <dbReference type="ChEBI" id="CHEBI:37565"/>
        <dbReference type="ChEBI" id="CHEBI:43474"/>
        <dbReference type="ChEBI" id="CHEBI:58189"/>
    </reaction>
    <physiologicalReaction direction="left-to-right" evidence="5">
        <dbReference type="Rhea" id="RHEA:19670"/>
    </physiologicalReaction>
</comment>
<dbReference type="SUPFAM" id="SSF90002">
    <property type="entry name" value="Hypothetical protein YjiA, C-terminal domain"/>
    <property type="match status" value="1"/>
</dbReference>
<dbReference type="InterPro" id="IPR003495">
    <property type="entry name" value="CobW/HypB/UreG_nucleotide-bd"/>
</dbReference>
<dbReference type="PANTHER" id="PTHR13748:SF62">
    <property type="entry name" value="COBW DOMAIN-CONTAINING PROTEIN"/>
    <property type="match status" value="1"/>
</dbReference>
<keyword evidence="9" id="KW-1185">Reference proteome</keyword>
<dbReference type="GO" id="GO:0000166">
    <property type="term" value="F:nucleotide binding"/>
    <property type="evidence" value="ECO:0007669"/>
    <property type="project" value="UniProtKB-KW"/>
</dbReference>
<evidence type="ECO:0000256" key="2">
    <source>
        <dbReference type="ARBA" id="ARBA00022801"/>
    </source>
</evidence>
<evidence type="ECO:0000313" key="9">
    <source>
        <dbReference type="Proteomes" id="UP000030693"/>
    </source>
</evidence>
<sequence length="429" mass="44952">MTNTPTRATAPVSLVVVSGALGSGKTTIILHLLDALSRQGLRIAVLKNEFGDAQVDQALYRRAAGSADSRESSGSAEPAGGVTEVRELANGCMCCTQVGQIEDALRALVHWRPTTAPAGPPDLVFIETSGDAQPASLALELARIAQKPLLPPGTPADQRTGGIEVRLDAVVAVVDCLNFFSGAGATGPFAAGPDGSAGSWVPTPSALLQARLVDLVLLNRIEPAPGETEADADRRLDLVRDVVDSLFDEKPKLRAPGGRVDPALFRLTVAAAAADTAAAATAATARLEDPCDPGCTLGTCDHAAAQDPTRPTHQPLQVLQVHSLRADGALPLGQEAFEDLLGRLPAEQCFRVKGHLWFADQPAERHIYNVAFGRLDHMSHQAYEHRPGDSQPGDVSRLVVIGLDLYMVLGLVRRALGAADGETSVALAS</sequence>
<evidence type="ECO:0000256" key="1">
    <source>
        <dbReference type="ARBA" id="ARBA00022741"/>
    </source>
</evidence>
<dbReference type="GO" id="GO:0005737">
    <property type="term" value="C:cytoplasm"/>
    <property type="evidence" value="ECO:0007669"/>
    <property type="project" value="TreeGrafter"/>
</dbReference>
<keyword evidence="3" id="KW-0143">Chaperone</keyword>
<evidence type="ECO:0000259" key="6">
    <source>
        <dbReference type="Pfam" id="PF02492"/>
    </source>
</evidence>
<dbReference type="InterPro" id="IPR051316">
    <property type="entry name" value="Zinc-reg_GTPase_activator"/>
</dbReference>
<reference evidence="8" key="1">
    <citation type="submission" date="2013-04" db="EMBL/GenBank/DDBJ databases">
        <title>The Genome Sequence of Fonticula alba ATCC 38817.</title>
        <authorList>
            <consortium name="The Broad Institute Genomics Platform"/>
            <person name="Russ C."/>
            <person name="Cuomo C."/>
            <person name="Burger G."/>
            <person name="Gray M.W."/>
            <person name="Holland P.W.H."/>
            <person name="King N."/>
            <person name="Lang F.B.F."/>
            <person name="Roger A.J."/>
            <person name="Ruiz-Trillo I."/>
            <person name="Brown M."/>
            <person name="Walker B."/>
            <person name="Young S."/>
            <person name="Zeng Q."/>
            <person name="Gargeya S."/>
            <person name="Fitzgerald M."/>
            <person name="Haas B."/>
            <person name="Abouelleil A."/>
            <person name="Allen A.W."/>
            <person name="Alvarado L."/>
            <person name="Arachchi H.M."/>
            <person name="Berlin A.M."/>
            <person name="Chapman S.B."/>
            <person name="Gainer-Dewar J."/>
            <person name="Goldberg J."/>
            <person name="Griggs A."/>
            <person name="Gujja S."/>
            <person name="Hansen M."/>
            <person name="Howarth C."/>
            <person name="Imamovic A."/>
            <person name="Ireland A."/>
            <person name="Larimer J."/>
            <person name="McCowan C."/>
            <person name="Murphy C."/>
            <person name="Pearson M."/>
            <person name="Poon T.W."/>
            <person name="Priest M."/>
            <person name="Roberts A."/>
            <person name="Saif S."/>
            <person name="Shea T."/>
            <person name="Sisk P."/>
            <person name="Sykes S."/>
            <person name="Wortman J."/>
            <person name="Nusbaum C."/>
            <person name="Birren B."/>
        </authorList>
    </citation>
    <scope>NUCLEOTIDE SEQUENCE [LARGE SCALE GENOMIC DNA]</scope>
    <source>
        <strain evidence="8">ATCC 38817</strain>
    </source>
</reference>
<organism evidence="8">
    <name type="scientific">Fonticula alba</name>
    <name type="common">Slime mold</name>
    <dbReference type="NCBI Taxonomy" id="691883"/>
    <lineage>
        <taxon>Eukaryota</taxon>
        <taxon>Rotosphaerida</taxon>
        <taxon>Fonticulaceae</taxon>
        <taxon>Fonticula</taxon>
    </lineage>
</organism>
<dbReference type="InterPro" id="IPR036627">
    <property type="entry name" value="CobW-likC_sf"/>
</dbReference>
<feature type="domain" description="CobW C-terminal" evidence="7">
    <location>
        <begin position="323"/>
        <end position="405"/>
    </location>
</feature>
<gene>
    <name evidence="8" type="ORF">H696_02986</name>
</gene>
<dbReference type="Gene3D" id="3.40.50.300">
    <property type="entry name" value="P-loop containing nucleotide triphosphate hydrolases"/>
    <property type="match status" value="1"/>
</dbReference>
<evidence type="ECO:0000313" key="8">
    <source>
        <dbReference type="EMBL" id="KCV70629.1"/>
    </source>
</evidence>
<evidence type="ECO:0000256" key="3">
    <source>
        <dbReference type="ARBA" id="ARBA00023186"/>
    </source>
</evidence>
<dbReference type="InterPro" id="IPR027417">
    <property type="entry name" value="P-loop_NTPase"/>
</dbReference>
<dbReference type="STRING" id="691883.A0A058Z8K5"/>
<dbReference type="GO" id="GO:0016787">
    <property type="term" value="F:hydrolase activity"/>
    <property type="evidence" value="ECO:0007669"/>
    <property type="project" value="UniProtKB-KW"/>
</dbReference>